<evidence type="ECO:0000259" key="3">
    <source>
        <dbReference type="PROSITE" id="PS50969"/>
    </source>
</evidence>
<feature type="compositionally biased region" description="Low complexity" evidence="1">
    <location>
        <begin position="84"/>
        <end position="111"/>
    </location>
</feature>
<feature type="transmembrane region" description="Helical" evidence="2">
    <location>
        <begin position="197"/>
        <end position="219"/>
    </location>
</feature>
<proteinExistence type="predicted"/>
<dbReference type="OrthoDB" id="277011at2759"/>
<dbReference type="InterPro" id="IPR036412">
    <property type="entry name" value="HAD-like_sf"/>
</dbReference>
<dbReference type="AlphaFoldDB" id="A0A5C3QGB4"/>
<feature type="compositionally biased region" description="Polar residues" evidence="1">
    <location>
        <begin position="274"/>
        <end position="290"/>
    </location>
</feature>
<dbReference type="SUPFAM" id="SSF56784">
    <property type="entry name" value="HAD-like"/>
    <property type="match status" value="1"/>
</dbReference>
<keyword evidence="2" id="KW-0812">Transmembrane</keyword>
<name>A0A5C3QGB4_9AGAR</name>
<dbReference type="InterPro" id="IPR004274">
    <property type="entry name" value="FCP1_dom"/>
</dbReference>
<feature type="compositionally biased region" description="Low complexity" evidence="1">
    <location>
        <begin position="321"/>
        <end position="353"/>
    </location>
</feature>
<dbReference type="EMBL" id="ML178835">
    <property type="protein sequence ID" value="TFK99198.1"/>
    <property type="molecule type" value="Genomic_DNA"/>
</dbReference>
<dbReference type="SMART" id="SM00577">
    <property type="entry name" value="CPDc"/>
    <property type="match status" value="1"/>
</dbReference>
<dbReference type="CDD" id="cd07521">
    <property type="entry name" value="HAD_FCP1-like"/>
    <property type="match status" value="1"/>
</dbReference>
<feature type="region of interest" description="Disordered" evidence="1">
    <location>
        <begin position="299"/>
        <end position="365"/>
    </location>
</feature>
<feature type="region of interest" description="Disordered" evidence="1">
    <location>
        <begin position="274"/>
        <end position="293"/>
    </location>
</feature>
<feature type="domain" description="FCP1 homology" evidence="3">
    <location>
        <begin position="363"/>
        <end position="553"/>
    </location>
</feature>
<dbReference type="FunFam" id="3.40.50.1000:FF:000270">
    <property type="entry name" value="Nuclear envelope-endoplasmic reticulum network protein"/>
    <property type="match status" value="1"/>
</dbReference>
<evidence type="ECO:0000313" key="4">
    <source>
        <dbReference type="EMBL" id="TFK99198.1"/>
    </source>
</evidence>
<dbReference type="PROSITE" id="PS50969">
    <property type="entry name" value="FCP1"/>
    <property type="match status" value="1"/>
</dbReference>
<gene>
    <name evidence="4" type="ORF">BDV98DRAFT_187916</name>
</gene>
<accession>A0A5C3QGB4</accession>
<organism evidence="4 5">
    <name type="scientific">Pterulicium gracile</name>
    <dbReference type="NCBI Taxonomy" id="1884261"/>
    <lineage>
        <taxon>Eukaryota</taxon>
        <taxon>Fungi</taxon>
        <taxon>Dikarya</taxon>
        <taxon>Basidiomycota</taxon>
        <taxon>Agaricomycotina</taxon>
        <taxon>Agaricomycetes</taxon>
        <taxon>Agaricomycetidae</taxon>
        <taxon>Agaricales</taxon>
        <taxon>Pleurotineae</taxon>
        <taxon>Pterulaceae</taxon>
        <taxon>Pterulicium</taxon>
    </lineage>
</organism>
<evidence type="ECO:0000256" key="2">
    <source>
        <dbReference type="SAM" id="Phobius"/>
    </source>
</evidence>
<keyword evidence="2" id="KW-1133">Transmembrane helix</keyword>
<evidence type="ECO:0000313" key="5">
    <source>
        <dbReference type="Proteomes" id="UP000305067"/>
    </source>
</evidence>
<dbReference type="InterPro" id="IPR023214">
    <property type="entry name" value="HAD_sf"/>
</dbReference>
<feature type="compositionally biased region" description="Low complexity" evidence="1">
    <location>
        <begin position="127"/>
        <end position="161"/>
    </location>
</feature>
<protein>
    <submittedName>
        <fullName evidence="4">NLI interacting factor-like phosphatase-domain-containing protein</fullName>
    </submittedName>
</protein>
<keyword evidence="5" id="KW-1185">Reference proteome</keyword>
<feature type="region of interest" description="Disordered" evidence="1">
    <location>
        <begin position="84"/>
        <end position="161"/>
    </location>
</feature>
<dbReference type="GO" id="GO:0016791">
    <property type="term" value="F:phosphatase activity"/>
    <property type="evidence" value="ECO:0007669"/>
    <property type="project" value="InterPro"/>
</dbReference>
<evidence type="ECO:0000256" key="1">
    <source>
        <dbReference type="SAM" id="MobiDB-lite"/>
    </source>
</evidence>
<reference evidence="4 5" key="1">
    <citation type="journal article" date="2019" name="Nat. Ecol. Evol.">
        <title>Megaphylogeny resolves global patterns of mushroom evolution.</title>
        <authorList>
            <person name="Varga T."/>
            <person name="Krizsan K."/>
            <person name="Foldi C."/>
            <person name="Dima B."/>
            <person name="Sanchez-Garcia M."/>
            <person name="Sanchez-Ramirez S."/>
            <person name="Szollosi G.J."/>
            <person name="Szarkandi J.G."/>
            <person name="Papp V."/>
            <person name="Albert L."/>
            <person name="Andreopoulos W."/>
            <person name="Angelini C."/>
            <person name="Antonin V."/>
            <person name="Barry K.W."/>
            <person name="Bougher N.L."/>
            <person name="Buchanan P."/>
            <person name="Buyck B."/>
            <person name="Bense V."/>
            <person name="Catcheside P."/>
            <person name="Chovatia M."/>
            <person name="Cooper J."/>
            <person name="Damon W."/>
            <person name="Desjardin D."/>
            <person name="Finy P."/>
            <person name="Geml J."/>
            <person name="Haridas S."/>
            <person name="Hughes K."/>
            <person name="Justo A."/>
            <person name="Karasinski D."/>
            <person name="Kautmanova I."/>
            <person name="Kiss B."/>
            <person name="Kocsube S."/>
            <person name="Kotiranta H."/>
            <person name="LaButti K.M."/>
            <person name="Lechner B.E."/>
            <person name="Liimatainen K."/>
            <person name="Lipzen A."/>
            <person name="Lukacs Z."/>
            <person name="Mihaltcheva S."/>
            <person name="Morgado L.N."/>
            <person name="Niskanen T."/>
            <person name="Noordeloos M.E."/>
            <person name="Ohm R.A."/>
            <person name="Ortiz-Santana B."/>
            <person name="Ovrebo C."/>
            <person name="Racz N."/>
            <person name="Riley R."/>
            <person name="Savchenko A."/>
            <person name="Shiryaev A."/>
            <person name="Soop K."/>
            <person name="Spirin V."/>
            <person name="Szebenyi C."/>
            <person name="Tomsovsky M."/>
            <person name="Tulloss R.E."/>
            <person name="Uehling J."/>
            <person name="Grigoriev I.V."/>
            <person name="Vagvolgyi C."/>
            <person name="Papp T."/>
            <person name="Martin F.M."/>
            <person name="Miettinen O."/>
            <person name="Hibbett D.S."/>
            <person name="Nagy L.G."/>
        </authorList>
    </citation>
    <scope>NUCLEOTIDE SEQUENCE [LARGE SCALE GENOMIC DNA]</scope>
    <source>
        <strain evidence="4 5">CBS 309.79</strain>
    </source>
</reference>
<dbReference type="InterPro" id="IPR050365">
    <property type="entry name" value="TIM50"/>
</dbReference>
<dbReference type="Pfam" id="PF03031">
    <property type="entry name" value="NIF"/>
    <property type="match status" value="1"/>
</dbReference>
<sequence length="575" mass="62665">MNSLGYLSRQFDVLASTSPPKAKGGSRLQRVQTWSAATFFFPQSRRSSVNNDLGQPSHNERKPAMKRVLSSPAKFFIDVDACSTTSGSSVSSSSSSSSASTWTLESTTESWTRGRMTTAEQTRQSGSTHASPWPHSPSASNSPNVPSQSPDTTPTPSTTNMLPTEIQLAGASAAASASTPATRTRRTSVRGLFRRIFFVRIFILMWDAIVAGWEALVYAPGSAHPPTRSAVFTPATLDLGDVSADARKKRRKQSYAGLARKSSKQEMVISVTVPNDDTIPSQDDGSQTPTPIYPFLRRYTRPQQHRLPVGRHYTDPTSTHISSSILTDPSLLSPSDPPSKAGSGTSTPSTLSGTPPPSSRKSSIHLRKTLVLDLDETLIHSTSRPFRNDGNSLFSRTGGSRLSLSSLFGYGRNRGKRGEGHTVEVILGGKRTVYHVYKRPFVDFFLKTVSSWYTLVIFTASMQEYADPVIDWLDAGRGILGNRLFRDSCTQLPNGSYTKDLSVVEPDLSRVCLVDNSPICYRVNESNGIPIEGWTNDPSDEALLDLLPVLDSLRFTSDVRRVLGIRGFTISSSAS</sequence>
<dbReference type="STRING" id="1884261.A0A5C3QGB4"/>
<feature type="compositionally biased region" description="Polar residues" evidence="1">
    <location>
        <begin position="46"/>
        <end position="57"/>
    </location>
</feature>
<dbReference type="InterPro" id="IPR011948">
    <property type="entry name" value="Dullard_phosphatase"/>
</dbReference>
<dbReference type="PANTHER" id="PTHR12210">
    <property type="entry name" value="DULLARD PROTEIN PHOSPHATASE"/>
    <property type="match status" value="1"/>
</dbReference>
<dbReference type="Gene3D" id="3.40.50.1000">
    <property type="entry name" value="HAD superfamily/HAD-like"/>
    <property type="match status" value="1"/>
</dbReference>
<feature type="region of interest" description="Disordered" evidence="1">
    <location>
        <begin position="46"/>
        <end position="65"/>
    </location>
</feature>
<keyword evidence="2" id="KW-0472">Membrane</keyword>
<dbReference type="NCBIfam" id="TIGR02251">
    <property type="entry name" value="HIF-SF_euk"/>
    <property type="match status" value="1"/>
</dbReference>
<dbReference type="Proteomes" id="UP000305067">
    <property type="component" value="Unassembled WGS sequence"/>
</dbReference>